<dbReference type="Pfam" id="PF01266">
    <property type="entry name" value="DAO"/>
    <property type="match status" value="1"/>
</dbReference>
<name>A0A7D5K8F9_9EURY</name>
<dbReference type="KEGG" id="haly:HYG82_18500"/>
<protein>
    <submittedName>
        <fullName evidence="2">FAD-dependent oxidoreductase</fullName>
    </submittedName>
</protein>
<dbReference type="Gene3D" id="3.50.50.60">
    <property type="entry name" value="FAD/NAD(P)-binding domain"/>
    <property type="match status" value="1"/>
</dbReference>
<dbReference type="AlphaFoldDB" id="A0A7D5K8F9"/>
<keyword evidence="3" id="KW-1185">Reference proteome</keyword>
<sequence length="100" mass="10714">MLPLVAASDFAEYFDLDTRIKRGWAGLCAVTPDNHPSIDETGPGFVTASGFSGHGFQHAPATGQIVSELVYDGTTRLVDVSDLTADRFEGDEVLVERSVV</sequence>
<evidence type="ECO:0000259" key="1">
    <source>
        <dbReference type="Pfam" id="PF01266"/>
    </source>
</evidence>
<accession>A0A7D5K8F9</accession>
<proteinExistence type="predicted"/>
<evidence type="ECO:0000313" key="3">
    <source>
        <dbReference type="Proteomes" id="UP000509241"/>
    </source>
</evidence>
<reference evidence="2 3" key="1">
    <citation type="submission" date="2020-07" db="EMBL/GenBank/DDBJ databases">
        <authorList>
            <person name="Cui H."/>
        </authorList>
    </citation>
    <scope>NUCLEOTIDE SEQUENCE [LARGE SCALE GENOMIC DNA]</scope>
    <source>
        <strain evidence="2 3">YPL8</strain>
    </source>
</reference>
<feature type="domain" description="FAD dependent oxidoreductase" evidence="1">
    <location>
        <begin position="10"/>
        <end position="69"/>
    </location>
</feature>
<dbReference type="Proteomes" id="UP000509241">
    <property type="component" value="Chromosome"/>
</dbReference>
<dbReference type="EMBL" id="CP058601">
    <property type="protein sequence ID" value="QLG50683.1"/>
    <property type="molecule type" value="Genomic_DNA"/>
</dbReference>
<dbReference type="SUPFAM" id="SSF51971">
    <property type="entry name" value="Nucleotide-binding domain"/>
    <property type="match status" value="1"/>
</dbReference>
<gene>
    <name evidence="2" type="ORF">HYG82_18500</name>
</gene>
<organism evidence="2 3">
    <name type="scientific">Natrinema halophilum</name>
    <dbReference type="NCBI Taxonomy" id="1699371"/>
    <lineage>
        <taxon>Archaea</taxon>
        <taxon>Methanobacteriati</taxon>
        <taxon>Methanobacteriota</taxon>
        <taxon>Stenosarchaea group</taxon>
        <taxon>Halobacteria</taxon>
        <taxon>Halobacteriales</taxon>
        <taxon>Natrialbaceae</taxon>
        <taxon>Natrinema</taxon>
    </lineage>
</organism>
<dbReference type="InterPro" id="IPR036188">
    <property type="entry name" value="FAD/NAD-bd_sf"/>
</dbReference>
<dbReference type="InterPro" id="IPR006076">
    <property type="entry name" value="FAD-dep_OxRdtase"/>
</dbReference>
<evidence type="ECO:0000313" key="2">
    <source>
        <dbReference type="EMBL" id="QLG50683.1"/>
    </source>
</evidence>
<dbReference type="OrthoDB" id="168391at2157"/>